<dbReference type="Ensembl" id="ENSLACT00000001821.1">
    <property type="protein sequence ID" value="ENSLACP00000001808.1"/>
    <property type="gene ID" value="ENSLACG00000001614.1"/>
</dbReference>
<dbReference type="EMBL" id="AFYH01217419">
    <property type="status" value="NOT_ANNOTATED_CDS"/>
    <property type="molecule type" value="Genomic_DNA"/>
</dbReference>
<sequence length="367" mass="41566">VSTWISCNPPPFQVLAMLKGQLIMQTFSLPNLNLSFPHLSYAFLCLISQHSEVPEPRPVMVSPPPTPTTAARQLDEIMSQLLNFDPQVISSPKLPEKDSPKPSSQDEHSIQNMLENLESDLQKMGISTVPKGDCASCRKRIAGKMITAMGLTWHPEHFVCTHCGEEIGNTGFFERDNMAYCSKDYHNLFSPRCAYCSGPILDQILTALDKSWHPEHFFCAHCGEVFTEEGFMEKEGKAYCRQDFFNLFSPRCGGCNRPVLDNYLSAVNTVWHPECFVCGDCMTPFVNGCFFESEGRPFCDLHYHQRMGTLCHACQKPITGRCISAMGHRFHPEHFVCAFCLKQLNMGIFKEQNGKPYCHSCHQRIFI</sequence>
<dbReference type="GeneTree" id="ENSGT00940000160259"/>
<dbReference type="PANTHER" id="PTHR24216:SF23">
    <property type="entry name" value="LEUPAXIN"/>
    <property type="match status" value="1"/>
</dbReference>
<feature type="compositionally biased region" description="Basic and acidic residues" evidence="11">
    <location>
        <begin position="94"/>
        <end position="108"/>
    </location>
</feature>
<evidence type="ECO:0000256" key="2">
    <source>
        <dbReference type="ARBA" id="ARBA00004496"/>
    </source>
</evidence>
<dbReference type="FunFam" id="2.10.110.10:FF:000018">
    <property type="entry name" value="Paxillin isoform 1"/>
    <property type="match status" value="1"/>
</dbReference>
<dbReference type="FunCoup" id="H2ZWN7">
    <property type="interactions" value="274"/>
</dbReference>
<evidence type="ECO:0000256" key="6">
    <source>
        <dbReference type="ARBA" id="ARBA00022737"/>
    </source>
</evidence>
<dbReference type="CDD" id="cd09339">
    <property type="entry name" value="LIM4_Paxillin_like"/>
    <property type="match status" value="1"/>
</dbReference>
<feature type="domain" description="LIM zinc-binding" evidence="12">
    <location>
        <begin position="192"/>
        <end position="249"/>
    </location>
</feature>
<evidence type="ECO:0000256" key="8">
    <source>
        <dbReference type="ARBA" id="ARBA00022949"/>
    </source>
</evidence>
<dbReference type="Gene3D" id="2.10.110.10">
    <property type="entry name" value="Cysteine Rich Protein"/>
    <property type="match status" value="4"/>
</dbReference>
<evidence type="ECO:0000256" key="7">
    <source>
        <dbReference type="ARBA" id="ARBA00022833"/>
    </source>
</evidence>
<dbReference type="InterPro" id="IPR001781">
    <property type="entry name" value="Znf_LIM"/>
</dbReference>
<dbReference type="GO" id="GO:0005925">
    <property type="term" value="C:focal adhesion"/>
    <property type="evidence" value="ECO:0007669"/>
    <property type="project" value="UniProtKB-SubCell"/>
</dbReference>
<evidence type="ECO:0000256" key="9">
    <source>
        <dbReference type="ARBA" id="ARBA00023038"/>
    </source>
</evidence>
<feature type="domain" description="LIM zinc-binding" evidence="12">
    <location>
        <begin position="250"/>
        <end position="309"/>
    </location>
</feature>
<evidence type="ECO:0000256" key="11">
    <source>
        <dbReference type="SAM" id="MobiDB-lite"/>
    </source>
</evidence>
<keyword evidence="3" id="KW-0963">Cytoplasm</keyword>
<dbReference type="OMA" id="CEGCHIN"/>
<dbReference type="PROSITE" id="PS00478">
    <property type="entry name" value="LIM_DOMAIN_1"/>
    <property type="match status" value="3"/>
</dbReference>
<feature type="region of interest" description="Disordered" evidence="11">
    <location>
        <begin position="89"/>
        <end position="108"/>
    </location>
</feature>
<dbReference type="GO" id="GO:0007179">
    <property type="term" value="P:transforming growth factor beta receptor signaling pathway"/>
    <property type="evidence" value="ECO:0007669"/>
    <property type="project" value="TreeGrafter"/>
</dbReference>
<keyword evidence="8" id="KW-0965">Cell junction</keyword>
<dbReference type="PROSITE" id="PS50023">
    <property type="entry name" value="LIM_DOMAIN_2"/>
    <property type="match status" value="4"/>
</dbReference>
<keyword evidence="7 10" id="KW-0862">Zinc</keyword>
<dbReference type="STRING" id="7897.ENSLACP00000001808"/>
<proteinExistence type="predicted"/>
<dbReference type="PANTHER" id="PTHR24216">
    <property type="entry name" value="PAXILLIN-RELATED"/>
    <property type="match status" value="1"/>
</dbReference>
<dbReference type="HOGENOM" id="CLU_001357_1_1_1"/>
<reference evidence="13" key="3">
    <citation type="submission" date="2025-09" db="UniProtKB">
        <authorList>
            <consortium name="Ensembl"/>
        </authorList>
    </citation>
    <scope>IDENTIFICATION</scope>
</reference>
<dbReference type="FunFam" id="2.10.110.10:FF:000012">
    <property type="entry name" value="Paxillin isoform 1"/>
    <property type="match status" value="1"/>
</dbReference>
<keyword evidence="4" id="KW-0597">Phosphoprotein</keyword>
<dbReference type="GO" id="GO:0034446">
    <property type="term" value="P:substrate adhesion-dependent cell spreading"/>
    <property type="evidence" value="ECO:0007669"/>
    <property type="project" value="TreeGrafter"/>
</dbReference>
<protein>
    <submittedName>
        <fullName evidence="13">Leupaxin</fullName>
    </submittedName>
</protein>
<evidence type="ECO:0000313" key="14">
    <source>
        <dbReference type="Proteomes" id="UP000008672"/>
    </source>
</evidence>
<dbReference type="EMBL" id="AFYH01217416">
    <property type="status" value="NOT_ANNOTATED_CDS"/>
    <property type="molecule type" value="Genomic_DNA"/>
</dbReference>
<evidence type="ECO:0000256" key="3">
    <source>
        <dbReference type="ARBA" id="ARBA00022490"/>
    </source>
</evidence>
<evidence type="ECO:0000256" key="5">
    <source>
        <dbReference type="ARBA" id="ARBA00022723"/>
    </source>
</evidence>
<dbReference type="FunFam" id="2.10.110.10:FF:000008">
    <property type="entry name" value="Paxillin isoform 1"/>
    <property type="match status" value="1"/>
</dbReference>
<feature type="domain" description="LIM zinc-binding" evidence="12">
    <location>
        <begin position="132"/>
        <end position="191"/>
    </location>
</feature>
<dbReference type="GO" id="GO:0005737">
    <property type="term" value="C:cytoplasm"/>
    <property type="evidence" value="ECO:0007669"/>
    <property type="project" value="UniProtKB-SubCell"/>
</dbReference>
<dbReference type="GO" id="GO:0046872">
    <property type="term" value="F:metal ion binding"/>
    <property type="evidence" value="ECO:0007669"/>
    <property type="project" value="UniProtKB-KW"/>
</dbReference>
<feature type="domain" description="LIM zinc-binding" evidence="12">
    <location>
        <begin position="310"/>
        <end position="367"/>
    </location>
</feature>
<accession>H2ZWN7</accession>
<dbReference type="EMBL" id="AFYH01217415">
    <property type="status" value="NOT_ANNOTATED_CDS"/>
    <property type="molecule type" value="Genomic_DNA"/>
</dbReference>
<name>H2ZWN7_LATCH</name>
<organism evidence="13 14">
    <name type="scientific">Latimeria chalumnae</name>
    <name type="common">Coelacanth</name>
    <dbReference type="NCBI Taxonomy" id="7897"/>
    <lineage>
        <taxon>Eukaryota</taxon>
        <taxon>Metazoa</taxon>
        <taxon>Chordata</taxon>
        <taxon>Craniata</taxon>
        <taxon>Vertebrata</taxon>
        <taxon>Euteleostomi</taxon>
        <taxon>Coelacanthiformes</taxon>
        <taxon>Coelacanthidae</taxon>
        <taxon>Latimeria</taxon>
    </lineage>
</organism>
<keyword evidence="6" id="KW-0677">Repeat</keyword>
<keyword evidence="9 10" id="KW-0440">LIM domain</keyword>
<dbReference type="SMART" id="SM00132">
    <property type="entry name" value="LIM"/>
    <property type="match status" value="4"/>
</dbReference>
<dbReference type="SUPFAM" id="SSF57716">
    <property type="entry name" value="Glucocorticoid receptor-like (DNA-binding domain)"/>
    <property type="match status" value="5"/>
</dbReference>
<comment type="subcellular location">
    <subcellularLocation>
        <location evidence="1">Cell junction</location>
        <location evidence="1">Focal adhesion</location>
    </subcellularLocation>
    <subcellularLocation>
        <location evidence="2">Cytoplasm</location>
    </subcellularLocation>
</comment>
<evidence type="ECO:0000256" key="1">
    <source>
        <dbReference type="ARBA" id="ARBA00004246"/>
    </source>
</evidence>
<dbReference type="Pfam" id="PF00412">
    <property type="entry name" value="LIM"/>
    <property type="match status" value="4"/>
</dbReference>
<dbReference type="GO" id="GO:0050859">
    <property type="term" value="P:negative regulation of B cell receptor signaling pathway"/>
    <property type="evidence" value="ECO:0007669"/>
    <property type="project" value="TreeGrafter"/>
</dbReference>
<keyword evidence="14" id="KW-1185">Reference proteome</keyword>
<dbReference type="InParanoid" id="H2ZWN7"/>
<dbReference type="EMBL" id="AFYH01217418">
    <property type="status" value="NOT_ANNOTATED_CDS"/>
    <property type="molecule type" value="Genomic_DNA"/>
</dbReference>
<evidence type="ECO:0000256" key="4">
    <source>
        <dbReference type="ARBA" id="ARBA00022553"/>
    </source>
</evidence>
<keyword evidence="5 10" id="KW-0479">Metal-binding</keyword>
<dbReference type="EMBL" id="AFYH01217417">
    <property type="status" value="NOT_ANNOTATED_CDS"/>
    <property type="molecule type" value="Genomic_DNA"/>
</dbReference>
<evidence type="ECO:0000313" key="13">
    <source>
        <dbReference type="Ensembl" id="ENSLACP00000001808.1"/>
    </source>
</evidence>
<dbReference type="Proteomes" id="UP000008672">
    <property type="component" value="Unassembled WGS sequence"/>
</dbReference>
<dbReference type="FunFam" id="2.10.110.10:FF:000009">
    <property type="entry name" value="Paxillin isoform 1"/>
    <property type="match status" value="1"/>
</dbReference>
<evidence type="ECO:0000256" key="10">
    <source>
        <dbReference type="PROSITE-ProRule" id="PRU00125"/>
    </source>
</evidence>
<dbReference type="GO" id="GO:0043542">
    <property type="term" value="P:endothelial cell migration"/>
    <property type="evidence" value="ECO:0007669"/>
    <property type="project" value="TreeGrafter"/>
</dbReference>
<reference evidence="13" key="2">
    <citation type="submission" date="2025-08" db="UniProtKB">
        <authorList>
            <consortium name="Ensembl"/>
        </authorList>
    </citation>
    <scope>IDENTIFICATION</scope>
</reference>
<dbReference type="eggNOG" id="KOG1703">
    <property type="taxonomic scope" value="Eukaryota"/>
</dbReference>
<evidence type="ECO:0000259" key="12">
    <source>
        <dbReference type="PROSITE" id="PS50023"/>
    </source>
</evidence>
<dbReference type="AlphaFoldDB" id="H2ZWN7"/>
<reference evidence="14" key="1">
    <citation type="submission" date="2011-08" db="EMBL/GenBank/DDBJ databases">
        <title>The draft genome of Latimeria chalumnae.</title>
        <authorList>
            <person name="Di Palma F."/>
            <person name="Alfoldi J."/>
            <person name="Johnson J."/>
            <person name="Berlin A."/>
            <person name="Gnerre S."/>
            <person name="Jaffe D."/>
            <person name="MacCallum I."/>
            <person name="Young S."/>
            <person name="Walker B.J."/>
            <person name="Lander E."/>
            <person name="Lindblad-Toh K."/>
        </authorList>
    </citation>
    <scope>NUCLEOTIDE SEQUENCE [LARGE SCALE GENOMIC DNA]</scope>
    <source>
        <strain evidence="14">Wild caught</strain>
    </source>
</reference>